<name>A0ABW6WLI3_9ACTN</name>
<comment type="caution">
    <text evidence="1">The sequence shown here is derived from an EMBL/GenBank/DDBJ whole genome shotgun (WGS) entry which is preliminary data.</text>
</comment>
<sequence length="116" mass="12526">MTRIFGEVASPYDDARPGYPDDVRRAILDYLGRPPADAVELGAGTGKATGLLLRLGAPLTAIEPDPRMAALQTFSPFRRHSPELRRRTLDGLGELLDGFGGSVVLDLRTTLVLARP</sequence>
<dbReference type="RefSeq" id="WP_026206187.1">
    <property type="nucleotide sequence ID" value="NZ_JBIAZU010000005.1"/>
</dbReference>
<dbReference type="GO" id="GO:0032259">
    <property type="term" value="P:methylation"/>
    <property type="evidence" value="ECO:0007669"/>
    <property type="project" value="UniProtKB-KW"/>
</dbReference>
<keyword evidence="1" id="KW-0808">Transferase</keyword>
<accession>A0ABW6WLI3</accession>
<dbReference type="Proteomes" id="UP001602245">
    <property type="component" value="Unassembled WGS sequence"/>
</dbReference>
<keyword evidence="2" id="KW-1185">Reference proteome</keyword>
<evidence type="ECO:0000313" key="2">
    <source>
        <dbReference type="Proteomes" id="UP001602245"/>
    </source>
</evidence>
<dbReference type="GO" id="GO:0008168">
    <property type="term" value="F:methyltransferase activity"/>
    <property type="evidence" value="ECO:0007669"/>
    <property type="project" value="UniProtKB-KW"/>
</dbReference>
<gene>
    <name evidence="1" type="ORF">ACFY35_30950</name>
</gene>
<organism evidence="1 2">
    <name type="scientific">Paractinoplanes globisporus</name>
    <dbReference type="NCBI Taxonomy" id="113565"/>
    <lineage>
        <taxon>Bacteria</taxon>
        <taxon>Bacillati</taxon>
        <taxon>Actinomycetota</taxon>
        <taxon>Actinomycetes</taxon>
        <taxon>Micromonosporales</taxon>
        <taxon>Micromonosporaceae</taxon>
        <taxon>Paractinoplanes</taxon>
    </lineage>
</organism>
<dbReference type="SUPFAM" id="SSF53335">
    <property type="entry name" value="S-adenosyl-L-methionine-dependent methyltransferases"/>
    <property type="match status" value="1"/>
</dbReference>
<reference evidence="1 2" key="1">
    <citation type="submission" date="2024-10" db="EMBL/GenBank/DDBJ databases">
        <title>The Natural Products Discovery Center: Release of the First 8490 Sequenced Strains for Exploring Actinobacteria Biosynthetic Diversity.</title>
        <authorList>
            <person name="Kalkreuter E."/>
            <person name="Kautsar S.A."/>
            <person name="Yang D."/>
            <person name="Bader C.D."/>
            <person name="Teijaro C.N."/>
            <person name="Fluegel L."/>
            <person name="Davis C.M."/>
            <person name="Simpson J.R."/>
            <person name="Lauterbach L."/>
            <person name="Steele A.D."/>
            <person name="Gui C."/>
            <person name="Meng S."/>
            <person name="Li G."/>
            <person name="Viehrig K."/>
            <person name="Ye F."/>
            <person name="Su P."/>
            <person name="Kiefer A.F."/>
            <person name="Nichols A."/>
            <person name="Cepeda A.J."/>
            <person name="Yan W."/>
            <person name="Fan B."/>
            <person name="Jiang Y."/>
            <person name="Adhikari A."/>
            <person name="Zheng C.-J."/>
            <person name="Schuster L."/>
            <person name="Cowan T.M."/>
            <person name="Smanski M.J."/>
            <person name="Chevrette M.G."/>
            <person name="De Carvalho L.P.S."/>
            <person name="Shen B."/>
        </authorList>
    </citation>
    <scope>NUCLEOTIDE SEQUENCE [LARGE SCALE GENOMIC DNA]</scope>
    <source>
        <strain evidence="1 2">NPDC000087</strain>
    </source>
</reference>
<proteinExistence type="predicted"/>
<protein>
    <submittedName>
        <fullName evidence="1">Class I SAM-dependent methyltransferase</fullName>
        <ecNumber evidence="1">2.1.1.-</ecNumber>
    </submittedName>
</protein>
<dbReference type="EMBL" id="JBIAZU010000005">
    <property type="protein sequence ID" value="MFF5293873.1"/>
    <property type="molecule type" value="Genomic_DNA"/>
</dbReference>
<dbReference type="InterPro" id="IPR029063">
    <property type="entry name" value="SAM-dependent_MTases_sf"/>
</dbReference>
<dbReference type="EC" id="2.1.1.-" evidence="1"/>
<dbReference type="Gene3D" id="3.40.50.150">
    <property type="entry name" value="Vaccinia Virus protein VP39"/>
    <property type="match status" value="1"/>
</dbReference>
<keyword evidence="1" id="KW-0489">Methyltransferase</keyword>
<evidence type="ECO:0000313" key="1">
    <source>
        <dbReference type="EMBL" id="MFF5293873.1"/>
    </source>
</evidence>